<evidence type="ECO:0000256" key="1">
    <source>
        <dbReference type="SAM" id="Coils"/>
    </source>
</evidence>
<dbReference type="Gene3D" id="1.20.5.1070">
    <property type="entry name" value="Head and neck region of the ectodomain of NDV fusion glycoprotein"/>
    <property type="match status" value="1"/>
</dbReference>
<protein>
    <submittedName>
        <fullName evidence="3">Uncharacterized protein</fullName>
    </submittedName>
</protein>
<keyword evidence="4" id="KW-1185">Reference proteome</keyword>
<dbReference type="EMBL" id="RJJC01000001">
    <property type="protein sequence ID" value="RNJ25879.1"/>
    <property type="molecule type" value="Genomic_DNA"/>
</dbReference>
<reference evidence="3 4" key="1">
    <citation type="submission" date="2018-11" db="EMBL/GenBank/DDBJ databases">
        <title>Genome sequences of Natronomonas sp. CBA1133.</title>
        <authorList>
            <person name="Roh S.W."/>
            <person name="Cha I.-T."/>
        </authorList>
    </citation>
    <scope>NUCLEOTIDE SEQUENCE [LARGE SCALE GENOMIC DNA]</scope>
    <source>
        <strain evidence="3 4">CBA1133</strain>
    </source>
</reference>
<dbReference type="AlphaFoldDB" id="A0AAJ4R7T2"/>
<organism evidence="3 4">
    <name type="scientific">Halosegnis longus</name>
    <dbReference type="NCBI Taxonomy" id="2216012"/>
    <lineage>
        <taxon>Archaea</taxon>
        <taxon>Methanobacteriati</taxon>
        <taxon>Methanobacteriota</taxon>
        <taxon>Stenosarchaea group</taxon>
        <taxon>Halobacteria</taxon>
        <taxon>Halobacteriales</taxon>
        <taxon>Natronomonadaceae</taxon>
        <taxon>Halosegnis</taxon>
    </lineage>
</organism>
<feature type="coiled-coil region" evidence="1">
    <location>
        <begin position="7"/>
        <end position="62"/>
    </location>
</feature>
<name>A0AAJ4R7T2_9EURY</name>
<comment type="caution">
    <text evidence="3">The sequence shown here is derived from an EMBL/GenBank/DDBJ whole genome shotgun (WGS) entry which is preliminary data.</text>
</comment>
<accession>A0AAJ4R7T2</accession>
<evidence type="ECO:0000313" key="3">
    <source>
        <dbReference type="EMBL" id="RNJ25879.1"/>
    </source>
</evidence>
<evidence type="ECO:0000313" key="4">
    <source>
        <dbReference type="Proteomes" id="UP000270581"/>
    </source>
</evidence>
<dbReference type="RefSeq" id="WP_123123864.1">
    <property type="nucleotide sequence ID" value="NZ_QKNW01000001.1"/>
</dbReference>
<sequence length="206" mass="22509">MSQRTLSPEIEERFEELEEEVERIDANTNGVFPKLSSLGDAIEQLESRFDDIEQRLDGVESNAEMAYALSARGPAETDGGQTKAGRARRLSRDEVIRATADGKSAGAKDFATGERSDAVGSVTVADVQDMAKPRTELKWKTVAKDAWPALVEEFPCFRIENPDDGSKRLTVNASEIPPELARVVERSLERDDIANRVVGDRGSGGA</sequence>
<evidence type="ECO:0000256" key="2">
    <source>
        <dbReference type="SAM" id="MobiDB-lite"/>
    </source>
</evidence>
<dbReference type="Proteomes" id="UP000270581">
    <property type="component" value="Unassembled WGS sequence"/>
</dbReference>
<keyword evidence="1" id="KW-0175">Coiled coil</keyword>
<gene>
    <name evidence="3" type="ORF">Nmn1133_03700</name>
</gene>
<feature type="region of interest" description="Disordered" evidence="2">
    <location>
        <begin position="70"/>
        <end position="90"/>
    </location>
</feature>
<proteinExistence type="predicted"/>